<accession>I1DUA1</accession>
<keyword evidence="6" id="KW-0788">Thiol protease</keyword>
<comment type="caution">
    <text evidence="9">The sequence shown here is derived from an EMBL/GenBank/DDBJ whole genome shotgun (WGS) entry which is preliminary data.</text>
</comment>
<protein>
    <recommendedName>
        <fullName evidence="2">Pyrrolidone-carboxylate peptidase</fullName>
    </recommendedName>
    <alternativeName>
        <fullName evidence="7">5-oxoprolyl-peptidase</fullName>
    </alternativeName>
    <alternativeName>
        <fullName evidence="8">Pyroglutamyl-peptidase I</fullName>
    </alternativeName>
</protein>
<sequence length="211" mass="22600">MRTILLAALDAASPQDKHTLFNALTPLVKTGSTDGYQLQLAALPYAFKRSLVVLEQLITQHKPAVLLLLAQDAAQTQISLEKVALNINHCLSPDQDNQIAKDSLTAQHGPAAYFSNLPLAALVSTLQQQQIPAQLSYHAGTGVANHAYYGLMHYIKHQNTNLQGALLKLPLLPEQACRLAGAASMSAKLTCEALTLVTQQCASNTAAIRAV</sequence>
<dbReference type="InterPro" id="IPR036440">
    <property type="entry name" value="Peptidase_C15-like_sf"/>
</dbReference>
<organism evidence="9 10">
    <name type="scientific">Rheinheimera nanhaiensis E407-8</name>
    <dbReference type="NCBI Taxonomy" id="562729"/>
    <lineage>
        <taxon>Bacteria</taxon>
        <taxon>Pseudomonadati</taxon>
        <taxon>Pseudomonadota</taxon>
        <taxon>Gammaproteobacteria</taxon>
        <taxon>Chromatiales</taxon>
        <taxon>Chromatiaceae</taxon>
        <taxon>Rheinheimera</taxon>
    </lineage>
</organism>
<dbReference type="RefSeq" id="WP_008218584.1">
    <property type="nucleotide sequence ID" value="NZ_BAFK01000002.1"/>
</dbReference>
<dbReference type="PIRSF" id="PIRSF015592">
    <property type="entry name" value="Prld-crbxl_pptds"/>
    <property type="match status" value="1"/>
</dbReference>
<evidence type="ECO:0000313" key="9">
    <source>
        <dbReference type="EMBL" id="GAB57629.1"/>
    </source>
</evidence>
<evidence type="ECO:0000256" key="7">
    <source>
        <dbReference type="ARBA" id="ARBA00030836"/>
    </source>
</evidence>
<dbReference type="PANTHER" id="PTHR23402">
    <property type="entry name" value="PROTEASE FAMILY C15 PYROGLUTAMYL-PEPTIDASE I-RELATED"/>
    <property type="match status" value="1"/>
</dbReference>
<evidence type="ECO:0000256" key="4">
    <source>
        <dbReference type="ARBA" id="ARBA00022670"/>
    </source>
</evidence>
<name>I1DUA1_9GAMM</name>
<dbReference type="Gene3D" id="3.40.630.20">
    <property type="entry name" value="Peptidase C15, pyroglutamyl peptidase I-like"/>
    <property type="match status" value="1"/>
</dbReference>
<evidence type="ECO:0000256" key="2">
    <source>
        <dbReference type="ARBA" id="ARBA00019191"/>
    </source>
</evidence>
<proteinExistence type="inferred from homology"/>
<evidence type="ECO:0000256" key="1">
    <source>
        <dbReference type="ARBA" id="ARBA00006641"/>
    </source>
</evidence>
<dbReference type="Proteomes" id="UP000004374">
    <property type="component" value="Unassembled WGS sequence"/>
</dbReference>
<evidence type="ECO:0000256" key="3">
    <source>
        <dbReference type="ARBA" id="ARBA00022490"/>
    </source>
</evidence>
<evidence type="ECO:0000256" key="8">
    <source>
        <dbReference type="ARBA" id="ARBA00031559"/>
    </source>
</evidence>
<dbReference type="Pfam" id="PF01470">
    <property type="entry name" value="Peptidase_C15"/>
    <property type="match status" value="1"/>
</dbReference>
<dbReference type="GO" id="GO:0005829">
    <property type="term" value="C:cytosol"/>
    <property type="evidence" value="ECO:0007669"/>
    <property type="project" value="InterPro"/>
</dbReference>
<evidence type="ECO:0000256" key="6">
    <source>
        <dbReference type="ARBA" id="ARBA00022807"/>
    </source>
</evidence>
<dbReference type="SUPFAM" id="SSF53182">
    <property type="entry name" value="Pyrrolidone carboxyl peptidase (pyroglutamate aminopeptidase)"/>
    <property type="match status" value="1"/>
</dbReference>
<keyword evidence="3" id="KW-0963">Cytoplasm</keyword>
<dbReference type="STRING" id="562729.RNAN_0598"/>
<evidence type="ECO:0000313" key="10">
    <source>
        <dbReference type="Proteomes" id="UP000004374"/>
    </source>
</evidence>
<dbReference type="InterPro" id="IPR000816">
    <property type="entry name" value="Peptidase_C15"/>
</dbReference>
<evidence type="ECO:0000256" key="5">
    <source>
        <dbReference type="ARBA" id="ARBA00022801"/>
    </source>
</evidence>
<dbReference type="EMBL" id="BAFK01000002">
    <property type="protein sequence ID" value="GAB57629.1"/>
    <property type="molecule type" value="Genomic_DNA"/>
</dbReference>
<dbReference type="OrthoDB" id="9779738at2"/>
<keyword evidence="4" id="KW-0645">Protease</keyword>
<dbReference type="InterPro" id="IPR016125">
    <property type="entry name" value="Peptidase_C15-like"/>
</dbReference>
<dbReference type="PRINTS" id="PR00706">
    <property type="entry name" value="PYROGLUPTASE"/>
</dbReference>
<reference evidence="9 10" key="1">
    <citation type="journal article" date="2012" name="J. Bacteriol.">
        <title>Genome Sequence of the Protease-Producing Bacterium Rheinheimera nanhaiensis E407-8T, Isolated from Deep-Sea Sediment of the South China Sea.</title>
        <authorList>
            <person name="Zhang X.-Y."/>
            <person name="Zhang Y.-J."/>
            <person name="Qin Q.-L."/>
            <person name="Xie B.-B."/>
            <person name="Chen X.-L."/>
            <person name="Zhou B.-C."/>
            <person name="Zhang Y.-Z."/>
        </authorList>
    </citation>
    <scope>NUCLEOTIDE SEQUENCE [LARGE SCALE GENOMIC DNA]</scope>
    <source>
        <strain evidence="9 10">E407-8</strain>
    </source>
</reference>
<keyword evidence="5 9" id="KW-0378">Hydrolase</keyword>
<dbReference type="GO" id="GO:0016920">
    <property type="term" value="F:pyroglutamyl-peptidase activity"/>
    <property type="evidence" value="ECO:0007669"/>
    <property type="project" value="InterPro"/>
</dbReference>
<dbReference type="GO" id="GO:0006508">
    <property type="term" value="P:proteolysis"/>
    <property type="evidence" value="ECO:0007669"/>
    <property type="project" value="UniProtKB-KW"/>
</dbReference>
<comment type="similarity">
    <text evidence="1">Belongs to the peptidase C15 family.</text>
</comment>
<gene>
    <name evidence="9" type="primary">pcp</name>
    <name evidence="9" type="ORF">RNAN_0598</name>
</gene>
<keyword evidence="10" id="KW-1185">Reference proteome</keyword>
<dbReference type="PANTHER" id="PTHR23402:SF1">
    <property type="entry name" value="PYROGLUTAMYL-PEPTIDASE I"/>
    <property type="match status" value="1"/>
</dbReference>
<dbReference type="AlphaFoldDB" id="I1DUA1"/>